<proteinExistence type="predicted"/>
<evidence type="ECO:0000313" key="2">
    <source>
        <dbReference type="Proteomes" id="UP000031977"/>
    </source>
</evidence>
<dbReference type="RefSeq" id="WP_041154225.1">
    <property type="nucleotide sequence ID" value="NZ_CBCRVP010000004.1"/>
</dbReference>
<evidence type="ECO:0008006" key="3">
    <source>
        <dbReference type="Google" id="ProtNLM"/>
    </source>
</evidence>
<organism evidence="1 2">
    <name type="scientific">Vibrio mytili</name>
    <dbReference type="NCBI Taxonomy" id="50718"/>
    <lineage>
        <taxon>Bacteria</taxon>
        <taxon>Pseudomonadati</taxon>
        <taxon>Pseudomonadota</taxon>
        <taxon>Gammaproteobacteria</taxon>
        <taxon>Vibrionales</taxon>
        <taxon>Vibrionaceae</taxon>
        <taxon>Vibrio</taxon>
    </lineage>
</organism>
<dbReference type="STRING" id="50718.SU60_02865"/>
<evidence type="ECO:0000313" key="1">
    <source>
        <dbReference type="EMBL" id="KIN12238.1"/>
    </source>
</evidence>
<accession>A0A0C3ECT0</accession>
<dbReference type="AlphaFoldDB" id="A0A0C3ECT0"/>
<sequence length="350" mass="39186">MLGLFKRKKTEERALTLEQLERMFSHSTSTGIAVNADNAQSVSAVFSAMSFISKQVAGYPITSDNPGTSVLLSISPDTLQAITAYQWRISTMLNLLANGNSYSRIHWDRTGQAERIEFLASNRVTNIIEANKLKGYRVDGYPVPTHSVLHFRINSLDGLTGRSPITVCRESIGEAIKQNQVSGEQLKSSFKPNAVIEVEGAFNDKTALMRFKERMNAREKGGLLMLEKGMTMKTVSVSNADMEFIENRKFSVDEVARMFNLDKIWLQNSGTGAKYDEVNASQKSLLTNTIHPYLNAIESELKLKLIDASIKFNLSEIQRLDVNTRYEVYAKAIEMGLLTPEEVKEREGLI</sequence>
<dbReference type="NCBIfam" id="TIGR01537">
    <property type="entry name" value="portal_HK97"/>
    <property type="match status" value="1"/>
</dbReference>
<comment type="caution">
    <text evidence="1">The sequence shown here is derived from an EMBL/GenBank/DDBJ whole genome shotgun (WGS) entry which is preliminary data.</text>
</comment>
<dbReference type="InterPro" id="IPR006944">
    <property type="entry name" value="Phage/GTA_portal"/>
</dbReference>
<dbReference type="Gene3D" id="1.20.1270.210">
    <property type="match status" value="1"/>
</dbReference>
<name>A0A0C3ECT0_9VIBR</name>
<gene>
    <name evidence="1" type="ORF">SU60_02865</name>
</gene>
<dbReference type="Gene3D" id="3.40.140.120">
    <property type="match status" value="1"/>
</dbReference>
<protein>
    <recommendedName>
        <fullName evidence="3">Portal protein</fullName>
    </recommendedName>
</protein>
<dbReference type="Proteomes" id="UP000031977">
    <property type="component" value="Unassembled WGS sequence"/>
</dbReference>
<dbReference type="Pfam" id="PF04860">
    <property type="entry name" value="Phage_portal"/>
    <property type="match status" value="1"/>
</dbReference>
<dbReference type="InterPro" id="IPR006427">
    <property type="entry name" value="Portal_HK97"/>
</dbReference>
<keyword evidence="2" id="KW-1185">Reference proteome</keyword>
<dbReference type="Gene3D" id="3.30.1120.70">
    <property type="match status" value="1"/>
</dbReference>
<dbReference type="EMBL" id="JXOK01000006">
    <property type="protein sequence ID" value="KIN12238.1"/>
    <property type="molecule type" value="Genomic_DNA"/>
</dbReference>
<reference evidence="1 2" key="1">
    <citation type="submission" date="2015-01" db="EMBL/GenBank/DDBJ databases">
        <title>Draft genome of Vibrio mytili type strain CAIM 528.</title>
        <authorList>
            <person name="Gonzalez-Castillo A."/>
            <person name="Gomez-Gil B."/>
            <person name="Enciso-Ibarra J."/>
        </authorList>
    </citation>
    <scope>NUCLEOTIDE SEQUENCE [LARGE SCALE GENOMIC DNA]</scope>
    <source>
        <strain evidence="1 2">CAIM 528</strain>
    </source>
</reference>